<reference evidence="6" key="1">
    <citation type="submission" date="2022-04" db="EMBL/GenBank/DDBJ databases">
        <title>A functionally conserved STORR gene fusion in Papaver species that diverged 16.8 million years ago.</title>
        <authorList>
            <person name="Catania T."/>
        </authorList>
    </citation>
    <scope>NUCLEOTIDE SEQUENCE</scope>
    <source>
        <strain evidence="6">S-188037</strain>
    </source>
</reference>
<gene>
    <name evidence="6" type="ORF">MKW98_006665</name>
</gene>
<dbReference type="GO" id="GO:0006508">
    <property type="term" value="P:proteolysis"/>
    <property type="evidence" value="ECO:0007669"/>
    <property type="project" value="UniProtKB-KW"/>
</dbReference>
<dbReference type="Pfam" id="PF05577">
    <property type="entry name" value="Peptidase_S28"/>
    <property type="match status" value="1"/>
</dbReference>
<sequence>MLRFITTNTQTNSVLLCLSLWVLFLSICIFGTTPRFGAIGRKYGRSANIQMTTKHSFIHKLYHFNYRPESYETFQQKYVINFKYWGGATVRAEASIDGDVAGIGFLSDSAPQFKALIVFMEVNVKNRTILLASWFRLKYPHIAHGALASSAPVLYFDDAAPEYGYLSIVSKDYRETSKSCYDVIKQSWSVIDSVASEENGLAILSQKFKTCSPLNKSFELKDYLGSIYTESAQYDAPPKYPATLICNAIDGAPRGSDILSRVQSGVVAYKGERNCYDTGEFSRPTETDQGWRWQTCSEMVIPIGDDGKDTMFQASPFDLKNFSRSCRSRYNVEPRPHWILNEFGGKDIKLVLRQFASNIIYSNGLRDPYSSGGVLESISDNVVAITTDKGSHFLDLLPASSDDPKWLVEQREAEIQIIKTWIDEYNVLRMIQTSKAHRWAR</sequence>
<keyword evidence="5" id="KW-0325">Glycoprotein</keyword>
<organism evidence="6 7">
    <name type="scientific">Papaver atlanticum</name>
    <dbReference type="NCBI Taxonomy" id="357466"/>
    <lineage>
        <taxon>Eukaryota</taxon>
        <taxon>Viridiplantae</taxon>
        <taxon>Streptophyta</taxon>
        <taxon>Embryophyta</taxon>
        <taxon>Tracheophyta</taxon>
        <taxon>Spermatophyta</taxon>
        <taxon>Magnoliopsida</taxon>
        <taxon>Ranunculales</taxon>
        <taxon>Papaveraceae</taxon>
        <taxon>Papaveroideae</taxon>
        <taxon>Papaver</taxon>
    </lineage>
</organism>
<comment type="similarity">
    <text evidence="1">Belongs to the peptidase S28 family.</text>
</comment>
<protein>
    <recommendedName>
        <fullName evidence="8">Lysosomal Pro-X carboxypeptidase</fullName>
    </recommendedName>
</protein>
<evidence type="ECO:0000256" key="5">
    <source>
        <dbReference type="ARBA" id="ARBA00023180"/>
    </source>
</evidence>
<evidence type="ECO:0000256" key="4">
    <source>
        <dbReference type="ARBA" id="ARBA00022801"/>
    </source>
</evidence>
<evidence type="ECO:0000256" key="3">
    <source>
        <dbReference type="ARBA" id="ARBA00022729"/>
    </source>
</evidence>
<evidence type="ECO:0000256" key="1">
    <source>
        <dbReference type="ARBA" id="ARBA00011079"/>
    </source>
</evidence>
<dbReference type="GO" id="GO:0070008">
    <property type="term" value="F:serine-type exopeptidase activity"/>
    <property type="evidence" value="ECO:0007669"/>
    <property type="project" value="InterPro"/>
</dbReference>
<keyword evidence="3" id="KW-0732">Signal</keyword>
<evidence type="ECO:0000256" key="2">
    <source>
        <dbReference type="ARBA" id="ARBA00022670"/>
    </source>
</evidence>
<dbReference type="EMBL" id="JAJJMB010006856">
    <property type="protein sequence ID" value="KAI3933306.1"/>
    <property type="molecule type" value="Genomic_DNA"/>
</dbReference>
<proteinExistence type="inferred from homology"/>
<name>A0AAD4T2P4_9MAGN</name>
<dbReference type="PANTHER" id="PTHR11010">
    <property type="entry name" value="PROTEASE S28 PRO-X CARBOXYPEPTIDASE-RELATED"/>
    <property type="match status" value="1"/>
</dbReference>
<keyword evidence="7" id="KW-1185">Reference proteome</keyword>
<keyword evidence="4" id="KW-0378">Hydrolase</keyword>
<dbReference type="InterPro" id="IPR008758">
    <property type="entry name" value="Peptidase_S28"/>
</dbReference>
<dbReference type="PANTHER" id="PTHR11010:SF96">
    <property type="entry name" value="LYSOSOMAL PRO-X CARBOXYPEPTIDASE-LIKE ISOFORM X1"/>
    <property type="match status" value="1"/>
</dbReference>
<dbReference type="GO" id="GO:0008239">
    <property type="term" value="F:dipeptidyl-peptidase activity"/>
    <property type="evidence" value="ECO:0007669"/>
    <property type="project" value="TreeGrafter"/>
</dbReference>
<accession>A0AAD4T2P4</accession>
<keyword evidence="2" id="KW-0645">Protease</keyword>
<dbReference type="Proteomes" id="UP001202328">
    <property type="component" value="Unassembled WGS sequence"/>
</dbReference>
<dbReference type="Gene3D" id="3.40.50.1820">
    <property type="entry name" value="alpha/beta hydrolase"/>
    <property type="match status" value="3"/>
</dbReference>
<evidence type="ECO:0000313" key="6">
    <source>
        <dbReference type="EMBL" id="KAI3933306.1"/>
    </source>
</evidence>
<comment type="caution">
    <text evidence="6">The sequence shown here is derived from an EMBL/GenBank/DDBJ whole genome shotgun (WGS) entry which is preliminary data.</text>
</comment>
<dbReference type="AlphaFoldDB" id="A0AAD4T2P4"/>
<evidence type="ECO:0000313" key="7">
    <source>
        <dbReference type="Proteomes" id="UP001202328"/>
    </source>
</evidence>
<evidence type="ECO:0008006" key="8">
    <source>
        <dbReference type="Google" id="ProtNLM"/>
    </source>
</evidence>
<dbReference type="InterPro" id="IPR029058">
    <property type="entry name" value="AB_hydrolase_fold"/>
</dbReference>